<protein>
    <submittedName>
        <fullName evidence="2">TBC1 domain family member 23</fullName>
    </submittedName>
</protein>
<evidence type="ECO:0000313" key="3">
    <source>
        <dbReference type="Proteomes" id="UP000326759"/>
    </source>
</evidence>
<dbReference type="GO" id="GO:0005829">
    <property type="term" value="C:cytosol"/>
    <property type="evidence" value="ECO:0007669"/>
    <property type="project" value="GOC"/>
</dbReference>
<comment type="caution">
    <text evidence="2">The sequence shown here is derived from an EMBL/GenBank/DDBJ whole genome shotgun (WGS) entry which is preliminary data.</text>
</comment>
<dbReference type="Proteomes" id="UP000326759">
    <property type="component" value="Unassembled WGS sequence"/>
</dbReference>
<dbReference type="SUPFAM" id="SSF52821">
    <property type="entry name" value="Rhodanese/Cell cycle control phosphatase"/>
    <property type="match status" value="1"/>
</dbReference>
<dbReference type="GO" id="GO:0005802">
    <property type="term" value="C:trans-Golgi network"/>
    <property type="evidence" value="ECO:0007669"/>
    <property type="project" value="TreeGrafter"/>
</dbReference>
<evidence type="ECO:0000313" key="2">
    <source>
        <dbReference type="EMBL" id="KAB7505363.1"/>
    </source>
</evidence>
<dbReference type="OrthoDB" id="73307at2759"/>
<dbReference type="Pfam" id="PF19430">
    <property type="entry name" value="TBC1D23_C"/>
    <property type="match status" value="1"/>
</dbReference>
<dbReference type="InterPro" id="IPR001763">
    <property type="entry name" value="Rhodanese-like_dom"/>
</dbReference>
<dbReference type="GO" id="GO:0042147">
    <property type="term" value="P:retrograde transport, endosome to Golgi"/>
    <property type="evidence" value="ECO:0007669"/>
    <property type="project" value="InterPro"/>
</dbReference>
<gene>
    <name evidence="2" type="ORF">Anas_13458</name>
</gene>
<keyword evidence="3" id="KW-1185">Reference proteome</keyword>
<dbReference type="InterPro" id="IPR036873">
    <property type="entry name" value="Rhodanese-like_dom_sf"/>
</dbReference>
<proteinExistence type="predicted"/>
<dbReference type="InterPro" id="IPR045799">
    <property type="entry name" value="TBC1D23_C"/>
</dbReference>
<dbReference type="PANTHER" id="PTHR13297">
    <property type="entry name" value="TBC1 DOMAIN FAMILY MEMBER 23-RELATED"/>
    <property type="match status" value="1"/>
</dbReference>
<sequence length="401" mass="44575">MGNSESENFVGNLPLSQALCLPVSSQEILEITDMVEEAPDGIEQVGFFLVDCRPSEQYNAGHLPNAFHLDSNLMLQQPTSFQTAVQGLFMAQRQALASGTPGCGKHLCFIGSGREAEDQYVHMVVASFLQRKTQYVSLAKGGYQAFHSLLAHNLDGNLADHDSKKCIVCSPESESSKVSESGDYDSMIITNDPLNTPQDSLLNKFSSISTLFKSKSSEMKGKLVDYITNPNGSNTPVGRHVNPKDKGKLYKSPDVFSIQEDEDDTGRGREDEKNGLYELVDVSQFMKNSEIVHSFKCNQVRENGYMFSSHLLLTENLMYVIKEAEDRKNQGYITARRTLASIVKITSKKKHPDLITFKYGSTLPDGDITITDMDRFLIPNASEATKTIKELIMKLIEVEKT</sequence>
<name>A0A5N5TFG1_9CRUS</name>
<dbReference type="PANTHER" id="PTHR13297:SF5">
    <property type="entry name" value="TBC1 DOMAIN FAMILY MEMBER 23"/>
    <property type="match status" value="1"/>
</dbReference>
<reference evidence="2 3" key="1">
    <citation type="journal article" date="2019" name="PLoS Biol.">
        <title>Sex chromosomes control vertical transmission of feminizing Wolbachia symbionts in an isopod.</title>
        <authorList>
            <person name="Becking T."/>
            <person name="Chebbi M.A."/>
            <person name="Giraud I."/>
            <person name="Moumen B."/>
            <person name="Laverre T."/>
            <person name="Caubet Y."/>
            <person name="Peccoud J."/>
            <person name="Gilbert C."/>
            <person name="Cordaux R."/>
        </authorList>
    </citation>
    <scope>NUCLEOTIDE SEQUENCE [LARGE SCALE GENOMIC DNA]</scope>
    <source>
        <strain evidence="2">ANa2</strain>
        <tissue evidence="2">Whole body excluding digestive tract and cuticle</tissue>
    </source>
</reference>
<dbReference type="InterPro" id="IPR039755">
    <property type="entry name" value="TBC1D23"/>
</dbReference>
<dbReference type="EMBL" id="SEYY01001311">
    <property type="protein sequence ID" value="KAB7505363.1"/>
    <property type="molecule type" value="Genomic_DNA"/>
</dbReference>
<dbReference type="Gene3D" id="3.40.250.10">
    <property type="entry name" value="Rhodanese-like domain"/>
    <property type="match status" value="1"/>
</dbReference>
<evidence type="ECO:0000259" key="1">
    <source>
        <dbReference type="PROSITE" id="PS50206"/>
    </source>
</evidence>
<feature type="domain" description="Rhodanese" evidence="1">
    <location>
        <begin position="43"/>
        <end position="151"/>
    </location>
</feature>
<organism evidence="2 3">
    <name type="scientific">Armadillidium nasatum</name>
    <dbReference type="NCBI Taxonomy" id="96803"/>
    <lineage>
        <taxon>Eukaryota</taxon>
        <taxon>Metazoa</taxon>
        <taxon>Ecdysozoa</taxon>
        <taxon>Arthropoda</taxon>
        <taxon>Crustacea</taxon>
        <taxon>Multicrustacea</taxon>
        <taxon>Malacostraca</taxon>
        <taxon>Eumalacostraca</taxon>
        <taxon>Peracarida</taxon>
        <taxon>Isopoda</taxon>
        <taxon>Oniscidea</taxon>
        <taxon>Crinocheta</taxon>
        <taxon>Armadillidiidae</taxon>
        <taxon>Armadillidium</taxon>
    </lineage>
</organism>
<dbReference type="PROSITE" id="PS50206">
    <property type="entry name" value="RHODANESE_3"/>
    <property type="match status" value="1"/>
</dbReference>
<dbReference type="AlphaFoldDB" id="A0A5N5TFG1"/>
<dbReference type="GO" id="GO:0099041">
    <property type="term" value="P:vesicle tethering to Golgi"/>
    <property type="evidence" value="ECO:0007669"/>
    <property type="project" value="TreeGrafter"/>
</dbReference>
<dbReference type="CDD" id="cd20788">
    <property type="entry name" value="TBC1D23_C-like"/>
    <property type="match status" value="1"/>
</dbReference>
<accession>A0A5N5TFG1</accession>
<dbReference type="Pfam" id="PF00581">
    <property type="entry name" value="Rhodanese"/>
    <property type="match status" value="1"/>
</dbReference>